<proteinExistence type="predicted"/>
<dbReference type="Gramene" id="EOY05110">
    <property type="protein sequence ID" value="EOY05110"/>
    <property type="gene ID" value="TCM_020200"/>
</dbReference>
<dbReference type="Proteomes" id="UP000026915">
    <property type="component" value="Chromosome 4"/>
</dbReference>
<dbReference type="HOGENOM" id="CLU_2241525_0_0_1"/>
<dbReference type="EMBL" id="CM001882">
    <property type="protein sequence ID" value="EOY05110.1"/>
    <property type="molecule type" value="Genomic_DNA"/>
</dbReference>
<sequence length="105" mass="11937">MAKPSSACQYAGTWGFSESEIDVARQLIKLCSDNDSIDDSRLTGKRRKVQDEGFGKASAMIVEDIFEDNEEEHLNRRKRKSRSIHYIYSSTKPLVVFDAKKICCS</sequence>
<protein>
    <submittedName>
        <fullName evidence="1">Uncharacterized protein</fullName>
    </submittedName>
</protein>
<dbReference type="InParanoid" id="A0A061EJB7"/>
<accession>A0A061EJB7</accession>
<gene>
    <name evidence="1" type="ORF">TCM_020200</name>
</gene>
<dbReference type="AlphaFoldDB" id="A0A061EJB7"/>
<name>A0A061EJB7_THECC</name>
<dbReference type="OMA" id="HYIYSST"/>
<evidence type="ECO:0000313" key="1">
    <source>
        <dbReference type="EMBL" id="EOY05110.1"/>
    </source>
</evidence>
<reference evidence="1 2" key="1">
    <citation type="journal article" date="2013" name="Genome Biol.">
        <title>The genome sequence of the most widely cultivated cacao type and its use to identify candidate genes regulating pod color.</title>
        <authorList>
            <person name="Motamayor J.C."/>
            <person name="Mockaitis K."/>
            <person name="Schmutz J."/>
            <person name="Haiminen N."/>
            <person name="Iii D.L."/>
            <person name="Cornejo O."/>
            <person name="Findley S.D."/>
            <person name="Zheng P."/>
            <person name="Utro F."/>
            <person name="Royaert S."/>
            <person name="Saski C."/>
            <person name="Jenkins J."/>
            <person name="Podicheti R."/>
            <person name="Zhao M."/>
            <person name="Scheffler B.E."/>
            <person name="Stack J.C."/>
            <person name="Feltus F.A."/>
            <person name="Mustiga G.M."/>
            <person name="Amores F."/>
            <person name="Phillips W."/>
            <person name="Marelli J.P."/>
            <person name="May G.D."/>
            <person name="Shapiro H."/>
            <person name="Ma J."/>
            <person name="Bustamante C.D."/>
            <person name="Schnell R.J."/>
            <person name="Main D."/>
            <person name="Gilbert D."/>
            <person name="Parida L."/>
            <person name="Kuhn D.N."/>
        </authorList>
    </citation>
    <scope>NUCLEOTIDE SEQUENCE [LARGE SCALE GENOMIC DNA]</scope>
    <source>
        <strain evidence="2">cv. Matina 1-6</strain>
    </source>
</reference>
<organism evidence="1 2">
    <name type="scientific">Theobroma cacao</name>
    <name type="common">Cacao</name>
    <name type="synonym">Cocoa</name>
    <dbReference type="NCBI Taxonomy" id="3641"/>
    <lineage>
        <taxon>Eukaryota</taxon>
        <taxon>Viridiplantae</taxon>
        <taxon>Streptophyta</taxon>
        <taxon>Embryophyta</taxon>
        <taxon>Tracheophyta</taxon>
        <taxon>Spermatophyta</taxon>
        <taxon>Magnoliopsida</taxon>
        <taxon>eudicotyledons</taxon>
        <taxon>Gunneridae</taxon>
        <taxon>Pentapetalae</taxon>
        <taxon>rosids</taxon>
        <taxon>malvids</taxon>
        <taxon>Malvales</taxon>
        <taxon>Malvaceae</taxon>
        <taxon>Byttnerioideae</taxon>
        <taxon>Theobroma</taxon>
    </lineage>
</organism>
<keyword evidence="2" id="KW-1185">Reference proteome</keyword>
<evidence type="ECO:0000313" key="2">
    <source>
        <dbReference type="Proteomes" id="UP000026915"/>
    </source>
</evidence>